<dbReference type="RefSeq" id="WP_310267204.1">
    <property type="nucleotide sequence ID" value="NZ_JAVDXU010000002.1"/>
</dbReference>
<reference evidence="2 3" key="1">
    <citation type="submission" date="2023-07" db="EMBL/GenBank/DDBJ databases">
        <title>Sorghum-associated microbial communities from plants grown in Nebraska, USA.</title>
        <authorList>
            <person name="Schachtman D."/>
        </authorList>
    </citation>
    <scope>NUCLEOTIDE SEQUENCE [LARGE SCALE GENOMIC DNA]</scope>
    <source>
        <strain evidence="2 3">BE314</strain>
    </source>
</reference>
<dbReference type="SUPFAM" id="SSF51735">
    <property type="entry name" value="NAD(P)-binding Rossmann-fold domains"/>
    <property type="match status" value="1"/>
</dbReference>
<dbReference type="InterPro" id="IPR020843">
    <property type="entry name" value="ER"/>
</dbReference>
<evidence type="ECO:0000313" key="3">
    <source>
        <dbReference type="Proteomes" id="UP001180453"/>
    </source>
</evidence>
<dbReference type="CDD" id="cd05289">
    <property type="entry name" value="MDR_like_2"/>
    <property type="match status" value="1"/>
</dbReference>
<organism evidence="2 3">
    <name type="scientific">Roseateles saccharophilus</name>
    <name type="common">Pseudomonas saccharophila</name>
    <dbReference type="NCBI Taxonomy" id="304"/>
    <lineage>
        <taxon>Bacteria</taxon>
        <taxon>Pseudomonadati</taxon>
        <taxon>Pseudomonadota</taxon>
        <taxon>Betaproteobacteria</taxon>
        <taxon>Burkholderiales</taxon>
        <taxon>Sphaerotilaceae</taxon>
        <taxon>Roseateles</taxon>
    </lineage>
</organism>
<dbReference type="EMBL" id="JAVDXU010000002">
    <property type="protein sequence ID" value="MDR7270874.1"/>
    <property type="molecule type" value="Genomic_DNA"/>
</dbReference>
<dbReference type="InterPro" id="IPR036291">
    <property type="entry name" value="NAD(P)-bd_dom_sf"/>
</dbReference>
<dbReference type="PANTHER" id="PTHR11695">
    <property type="entry name" value="ALCOHOL DEHYDROGENASE RELATED"/>
    <property type="match status" value="1"/>
</dbReference>
<gene>
    <name evidence="2" type="ORF">J2X20_003532</name>
</gene>
<dbReference type="PANTHER" id="PTHR11695:SF294">
    <property type="entry name" value="RETICULON-4-INTERACTING PROTEIN 1, MITOCHONDRIAL"/>
    <property type="match status" value="1"/>
</dbReference>
<dbReference type="InterPro" id="IPR011032">
    <property type="entry name" value="GroES-like_sf"/>
</dbReference>
<dbReference type="Pfam" id="PF08240">
    <property type="entry name" value="ADH_N"/>
    <property type="match status" value="1"/>
</dbReference>
<evidence type="ECO:0000259" key="1">
    <source>
        <dbReference type="SMART" id="SM00829"/>
    </source>
</evidence>
<dbReference type="Pfam" id="PF13602">
    <property type="entry name" value="ADH_zinc_N_2"/>
    <property type="match status" value="1"/>
</dbReference>
<dbReference type="InterPro" id="IPR013154">
    <property type="entry name" value="ADH-like_N"/>
</dbReference>
<accession>A0ABU1YPU1</accession>
<comment type="caution">
    <text evidence="2">The sequence shown here is derived from an EMBL/GenBank/DDBJ whole genome shotgun (WGS) entry which is preliminary data.</text>
</comment>
<feature type="domain" description="Enoyl reductase (ER)" evidence="1">
    <location>
        <begin position="13"/>
        <end position="306"/>
    </location>
</feature>
<dbReference type="Proteomes" id="UP001180453">
    <property type="component" value="Unassembled WGS sequence"/>
</dbReference>
<dbReference type="SMART" id="SM00829">
    <property type="entry name" value="PKS_ER"/>
    <property type="match status" value="1"/>
</dbReference>
<dbReference type="SUPFAM" id="SSF50129">
    <property type="entry name" value="GroES-like"/>
    <property type="match status" value="1"/>
</dbReference>
<evidence type="ECO:0000313" key="2">
    <source>
        <dbReference type="EMBL" id="MDR7270874.1"/>
    </source>
</evidence>
<name>A0ABU1YPU1_ROSSA</name>
<protein>
    <submittedName>
        <fullName evidence="2">NADPH:quinone reductase-like Zn-dependent oxidoreductase</fullName>
    </submittedName>
</protein>
<dbReference type="InterPro" id="IPR050700">
    <property type="entry name" value="YIM1/Zinc_Alcohol_DH_Fams"/>
</dbReference>
<dbReference type="Gene3D" id="3.90.180.10">
    <property type="entry name" value="Medium-chain alcohol dehydrogenases, catalytic domain"/>
    <property type="match status" value="1"/>
</dbReference>
<proteinExistence type="predicted"/>
<keyword evidence="3" id="KW-1185">Reference proteome</keyword>
<dbReference type="Gene3D" id="3.40.50.720">
    <property type="entry name" value="NAD(P)-binding Rossmann-like Domain"/>
    <property type="match status" value="1"/>
</dbReference>
<sequence>MKTVRALTLQTYGGPEATRLSAVPAPTAGPGQVLVSVRAAGLNALDWKVREGLVRDAFPLALPAVLGLELAGVVEAIGAGVTRLRPGDRVMGPLGRLGAYAELVAVDEARLALTPAALTDVAAAALPVAAMAGWQSLYFAGPVWGGQRVLVHGAAGALGRFAVQFAKRAGAFVVATAAGRDVAALRALGVDQVIDHETQRFEELVSDIHLVLDYVGGEVLERTWPVVAKGGVVVGTSSPEILTRTPAGQRGLWFVMTPDAALLARLAQQVARGELQAPVGQVLPLADLPAAIERHRTGALRGKTVIDFTA</sequence>